<organism evidence="1 2">
    <name type="scientific">Pyropia yezoensis</name>
    <name type="common">Susabi-nori</name>
    <name type="synonym">Porphyra yezoensis</name>
    <dbReference type="NCBI Taxonomy" id="2788"/>
    <lineage>
        <taxon>Eukaryota</taxon>
        <taxon>Rhodophyta</taxon>
        <taxon>Bangiophyceae</taxon>
        <taxon>Bangiales</taxon>
        <taxon>Bangiaceae</taxon>
        <taxon>Pyropia</taxon>
    </lineage>
</organism>
<proteinExistence type="predicted"/>
<protein>
    <submittedName>
        <fullName evidence="1">Uncharacterized protein</fullName>
    </submittedName>
</protein>
<dbReference type="EMBL" id="CM020620">
    <property type="protein sequence ID" value="KAK1868573.1"/>
    <property type="molecule type" value="Genomic_DNA"/>
</dbReference>
<evidence type="ECO:0000313" key="1">
    <source>
        <dbReference type="EMBL" id="KAK1868573.1"/>
    </source>
</evidence>
<reference evidence="1" key="1">
    <citation type="submission" date="2019-11" db="EMBL/GenBank/DDBJ databases">
        <title>Nori genome reveals adaptations in red seaweeds to the harsh intertidal environment.</title>
        <authorList>
            <person name="Wang D."/>
            <person name="Mao Y."/>
        </authorList>
    </citation>
    <scope>NUCLEOTIDE SEQUENCE</scope>
    <source>
        <tissue evidence="1">Gametophyte</tissue>
    </source>
</reference>
<comment type="caution">
    <text evidence="1">The sequence shown here is derived from an EMBL/GenBank/DDBJ whole genome shotgun (WGS) entry which is preliminary data.</text>
</comment>
<sequence>MTVETAGFTTNLSWALQATVSRGGHEVEILRIPRVTATQEVPSSGGKYASPVQYHSIEQAGPVSFRLSLIAGSSIAECHDATVAVGMEPKPASCPVRNVSPGGKGRVVRAPPTTAARLLVFPPNGGGSGVPAVLNMTVTTAANHPVYEIAPTYVLNDVAVLTLRPPEGTSSEAIGAIPWPRLVLNADAAVPAEGDAVRAAGFGLVVDAGFPSDGALFVDQPALTPREAAAYKRDVQDPRNYPNGRDGPIPPGEALDHPALLCTAVWEGDCSTCQGDSGGPLYQVVPPKKDTPRREPTYVQVGVTSYGEGCGRPDTVDVTVRVSTMKKWIEWQMRAAPGGTAGAKRAASSPGRSVSA</sequence>
<evidence type="ECO:0000313" key="2">
    <source>
        <dbReference type="Proteomes" id="UP000798662"/>
    </source>
</evidence>
<name>A0ACC3CFD9_PYRYE</name>
<gene>
    <name evidence="1" type="ORF">I4F81_011058</name>
</gene>
<accession>A0ACC3CFD9</accession>
<dbReference type="Proteomes" id="UP000798662">
    <property type="component" value="Chromosome 3"/>
</dbReference>
<keyword evidence="2" id="KW-1185">Reference proteome</keyword>